<sequence length="177" mass="19999">MSSEPPATRQDLFDFLDQLGIQTSTHDHEAVFTVQESHKIKQDLQGGHSKNLFLKDKKGNLMLVVCLNDTEVDLKSFHKKYECGRVSFGNADLLWEHLGVTPGSVTPFSLINDRQERKVQLVLDANMMEMELLNFHPLENTATTTITSQDLLAFFHATGHKPTILDLEKPQDESIHA</sequence>
<dbReference type="Gene3D" id="3.90.960.10">
    <property type="entry name" value="YbaK/aminoacyl-tRNA synthetase-associated domain"/>
    <property type="match status" value="1"/>
</dbReference>
<dbReference type="Pfam" id="PF04073">
    <property type="entry name" value="tRNA_edit"/>
    <property type="match status" value="1"/>
</dbReference>
<evidence type="ECO:0000313" key="4">
    <source>
        <dbReference type="Proteomes" id="UP000234881"/>
    </source>
</evidence>
<dbReference type="EMBL" id="PKUQ01000031">
    <property type="protein sequence ID" value="PLW76309.1"/>
    <property type="molecule type" value="Genomic_DNA"/>
</dbReference>
<name>A0A2N5XP56_9HYPH</name>
<dbReference type="FunFam" id="3.90.960.10:FF:000005">
    <property type="entry name" value="Putative prolyl-tRNA synthetase"/>
    <property type="match status" value="1"/>
</dbReference>
<dbReference type="PANTHER" id="PTHR31423">
    <property type="entry name" value="YBAK DOMAIN-CONTAINING PROTEIN"/>
    <property type="match status" value="1"/>
</dbReference>
<evidence type="ECO:0000256" key="1">
    <source>
        <dbReference type="ARBA" id="ARBA00010201"/>
    </source>
</evidence>
<gene>
    <name evidence="3" type="ORF">C0081_15565</name>
</gene>
<protein>
    <submittedName>
        <fullName evidence="3">DNA-binding protein</fullName>
    </submittedName>
</protein>
<dbReference type="AlphaFoldDB" id="A0A2N5XP56"/>
<comment type="similarity">
    <text evidence="1">Belongs to the PRORSD1 family.</text>
</comment>
<dbReference type="OrthoDB" id="5145315at2"/>
<dbReference type="RefSeq" id="WP_101534743.1">
    <property type="nucleotide sequence ID" value="NZ_PKUQ01000031.1"/>
</dbReference>
<dbReference type="CDD" id="cd04335">
    <property type="entry name" value="PrdX_deacylase"/>
    <property type="match status" value="1"/>
</dbReference>
<dbReference type="GO" id="GO:0002161">
    <property type="term" value="F:aminoacyl-tRNA deacylase activity"/>
    <property type="evidence" value="ECO:0007669"/>
    <property type="project" value="InterPro"/>
</dbReference>
<dbReference type="Proteomes" id="UP000234881">
    <property type="component" value="Unassembled WGS sequence"/>
</dbReference>
<proteinExistence type="inferred from homology"/>
<reference evidence="3 4" key="1">
    <citation type="submission" date="2018-01" db="EMBL/GenBank/DDBJ databases">
        <title>The draft genome sequence of Cohaesibacter sp. H1304.</title>
        <authorList>
            <person name="Wang N.-N."/>
            <person name="Du Z.-J."/>
        </authorList>
    </citation>
    <scope>NUCLEOTIDE SEQUENCE [LARGE SCALE GENOMIC DNA]</scope>
    <source>
        <strain evidence="3 4">H1304</strain>
    </source>
</reference>
<organism evidence="3 4">
    <name type="scientific">Cohaesibacter celericrescens</name>
    <dbReference type="NCBI Taxonomy" id="2067669"/>
    <lineage>
        <taxon>Bacteria</taxon>
        <taxon>Pseudomonadati</taxon>
        <taxon>Pseudomonadota</taxon>
        <taxon>Alphaproteobacteria</taxon>
        <taxon>Hyphomicrobiales</taxon>
        <taxon>Cohaesibacteraceae</taxon>
    </lineage>
</organism>
<keyword evidence="4" id="KW-1185">Reference proteome</keyword>
<dbReference type="SUPFAM" id="SSF55826">
    <property type="entry name" value="YbaK/ProRS associated domain"/>
    <property type="match status" value="1"/>
</dbReference>
<feature type="domain" description="YbaK/aminoacyl-tRNA synthetase-associated" evidence="2">
    <location>
        <begin position="28"/>
        <end position="153"/>
    </location>
</feature>
<comment type="caution">
    <text evidence="3">The sequence shown here is derived from an EMBL/GenBank/DDBJ whole genome shotgun (WGS) entry which is preliminary data.</text>
</comment>
<accession>A0A2N5XP56</accession>
<dbReference type="PANTHER" id="PTHR31423:SF3">
    <property type="entry name" value="PROLYL-TRNA SYNTHETASE ASSOCIATED DOMAIN-CONTAINING PROTEIN 1-RELATED"/>
    <property type="match status" value="1"/>
</dbReference>
<dbReference type="InterPro" id="IPR040285">
    <property type="entry name" value="ProX/PRXD1"/>
</dbReference>
<keyword evidence="3" id="KW-0238">DNA-binding</keyword>
<evidence type="ECO:0000259" key="2">
    <source>
        <dbReference type="Pfam" id="PF04073"/>
    </source>
</evidence>
<evidence type="ECO:0000313" key="3">
    <source>
        <dbReference type="EMBL" id="PLW76309.1"/>
    </source>
</evidence>
<dbReference type="GO" id="GO:0003677">
    <property type="term" value="F:DNA binding"/>
    <property type="evidence" value="ECO:0007669"/>
    <property type="project" value="UniProtKB-KW"/>
</dbReference>
<dbReference type="InterPro" id="IPR036754">
    <property type="entry name" value="YbaK/aa-tRNA-synt-asso_dom_sf"/>
</dbReference>
<dbReference type="InterPro" id="IPR007214">
    <property type="entry name" value="YbaK/aa-tRNA-synth-assoc-dom"/>
</dbReference>